<comment type="caution">
    <text evidence="2">The sequence shown here is derived from an EMBL/GenBank/DDBJ whole genome shotgun (WGS) entry which is preliminary data.</text>
</comment>
<reference evidence="2" key="1">
    <citation type="submission" date="2019-04" db="EMBL/GenBank/DDBJ databases">
        <title>Sequencing of skin fungus with MAO and IRED activity.</title>
        <authorList>
            <person name="Marsaioli A.J."/>
            <person name="Bonatto J.M.C."/>
            <person name="Reis Junior O."/>
        </authorList>
    </citation>
    <scope>NUCLEOTIDE SEQUENCE</scope>
    <source>
        <strain evidence="2">30M1</strain>
    </source>
</reference>
<feature type="region of interest" description="Disordered" evidence="1">
    <location>
        <begin position="106"/>
        <end position="298"/>
    </location>
</feature>
<dbReference type="Proteomes" id="UP000801428">
    <property type="component" value="Unassembled WGS sequence"/>
</dbReference>
<feature type="compositionally biased region" description="Basic and acidic residues" evidence="1">
    <location>
        <begin position="44"/>
        <end position="53"/>
    </location>
</feature>
<dbReference type="EMBL" id="SWKU01000006">
    <property type="protein sequence ID" value="KAF3006078.1"/>
    <property type="molecule type" value="Genomic_DNA"/>
</dbReference>
<accession>A0A9P4TK24</accession>
<feature type="compositionally biased region" description="Basic and acidic residues" evidence="1">
    <location>
        <begin position="227"/>
        <end position="238"/>
    </location>
</feature>
<evidence type="ECO:0000313" key="3">
    <source>
        <dbReference type="Proteomes" id="UP000801428"/>
    </source>
</evidence>
<feature type="compositionally biased region" description="Basic and acidic residues" evidence="1">
    <location>
        <begin position="277"/>
        <end position="289"/>
    </location>
</feature>
<organism evidence="2 3">
    <name type="scientific">Curvularia kusanoi</name>
    <name type="common">Cochliobolus kusanoi</name>
    <dbReference type="NCBI Taxonomy" id="90978"/>
    <lineage>
        <taxon>Eukaryota</taxon>
        <taxon>Fungi</taxon>
        <taxon>Dikarya</taxon>
        <taxon>Ascomycota</taxon>
        <taxon>Pezizomycotina</taxon>
        <taxon>Dothideomycetes</taxon>
        <taxon>Pleosporomycetidae</taxon>
        <taxon>Pleosporales</taxon>
        <taxon>Pleosporineae</taxon>
        <taxon>Pleosporaceae</taxon>
        <taxon>Curvularia</taxon>
    </lineage>
</organism>
<feature type="compositionally biased region" description="Polar residues" evidence="1">
    <location>
        <begin position="112"/>
        <end position="131"/>
    </location>
</feature>
<feature type="region of interest" description="Disordered" evidence="1">
    <location>
        <begin position="23"/>
        <end position="74"/>
    </location>
</feature>
<gene>
    <name evidence="2" type="ORF">E8E13_011042</name>
</gene>
<feature type="compositionally biased region" description="Basic and acidic residues" evidence="1">
    <location>
        <begin position="169"/>
        <end position="190"/>
    </location>
</feature>
<feature type="compositionally biased region" description="Polar residues" evidence="1">
    <location>
        <begin position="208"/>
        <end position="226"/>
    </location>
</feature>
<evidence type="ECO:0000313" key="2">
    <source>
        <dbReference type="EMBL" id="KAF3006078.1"/>
    </source>
</evidence>
<dbReference type="OrthoDB" id="10668771at2759"/>
<keyword evidence="3" id="KW-1185">Reference proteome</keyword>
<evidence type="ECO:0000256" key="1">
    <source>
        <dbReference type="SAM" id="MobiDB-lite"/>
    </source>
</evidence>
<protein>
    <submittedName>
        <fullName evidence="2">Uncharacterized protein</fullName>
    </submittedName>
</protein>
<feature type="compositionally biased region" description="Basic and acidic residues" evidence="1">
    <location>
        <begin position="23"/>
        <end position="34"/>
    </location>
</feature>
<name>A0A9P4TK24_CURKU</name>
<proteinExistence type="predicted"/>
<dbReference type="AlphaFoldDB" id="A0A9P4TK24"/>
<sequence>MSQSAKKGSDEDIRHLSKAEVEALFHDGSDEEGKPGLSVWDIPPFRDESDKSNKTPVPKGSTNKTLSRILKTASRESISRKINETKKMAMANAILNPDSKINKKITTKTVKQSSAKITTTPSSHALGNSTHKTAEESAHQATQDPAARSNKKFVEDTLKKPSINSASKTADKIAKRTTDQLVKKSAKEATRSVSIKNKMKARKEATEQDTNTVSDKPSTEQSTEGVNESRKNSYDTRILRQTAGYHGRNNGRLSAVYETHAPGVPLNNEPYFTPPEPSRELVHEQEQNSKKRRHCSGDATVVEKTKKRRLSLLRAFENSDFEDTSDTSA</sequence>